<evidence type="ECO:0000313" key="1">
    <source>
        <dbReference type="EMBL" id="EAM8418213.1"/>
    </source>
</evidence>
<dbReference type="EMBL" id="AACWFO010000005">
    <property type="protein sequence ID" value="EAM8418213.1"/>
    <property type="molecule type" value="Genomic_DNA"/>
</dbReference>
<accession>A0A5T2WGU9</accession>
<name>A0A5T2WGU9_SALER</name>
<sequence length="289" mass="33219">MKSRNFISLNFLLKHEDICDLENVLHFEKLISQHSPREITEVVSTSNWYEMAPEITVFDILSNKISDMQLRTAIIGKLSQVFCLYATDDIDNDNATECALKKHDDSYYYSIISPVDTIKDLEECETVSTPDDYNRIHEKHLSLCPESNEDYALRCMQIFDKIKFSDNFPNTLSTLGNNQGITYFSIPITKALTILNRLDPAIRNIQEAMHWIHTESGFECSPQGANKRHLFPTVQLDDGTEKQINCEFHMKINASNSADNLKHHSRIYFGLLPVGQCKHTYLLHCGEHL</sequence>
<gene>
    <name evidence="1" type="ORF">AC527_13240</name>
</gene>
<dbReference type="AlphaFoldDB" id="A0A5T2WGU9"/>
<reference evidence="1" key="1">
    <citation type="submission" date="2018-08" db="EMBL/GenBank/DDBJ databases">
        <authorList>
            <consortium name="GenomeTrakr network: Whole genome sequencing for foodborne pathogen traceback"/>
        </authorList>
    </citation>
    <scope>NUCLEOTIDE SEQUENCE</scope>
    <source>
        <strain evidence="1">FDA00009177</strain>
    </source>
</reference>
<comment type="caution">
    <text evidence="1">The sequence shown here is derived from an EMBL/GenBank/DDBJ whole genome shotgun (WGS) entry which is preliminary data.</text>
</comment>
<protein>
    <submittedName>
        <fullName evidence="1">Uncharacterized protein</fullName>
    </submittedName>
</protein>
<proteinExistence type="predicted"/>
<organism evidence="1">
    <name type="scientific">Salmonella enterica</name>
    <name type="common">Salmonella choleraesuis</name>
    <dbReference type="NCBI Taxonomy" id="28901"/>
    <lineage>
        <taxon>Bacteria</taxon>
        <taxon>Pseudomonadati</taxon>
        <taxon>Pseudomonadota</taxon>
        <taxon>Gammaproteobacteria</taxon>
        <taxon>Enterobacterales</taxon>
        <taxon>Enterobacteriaceae</taxon>
        <taxon>Salmonella</taxon>
    </lineage>
</organism>